<evidence type="ECO:0000313" key="1">
    <source>
        <dbReference type="EMBL" id="KFE35470.1"/>
    </source>
</evidence>
<reference evidence="2" key="1">
    <citation type="submission" date="2013-04" db="EMBL/GenBank/DDBJ databases">
        <title>Thioclava sp. 13D2W-2 Genome Sequencing.</title>
        <authorList>
            <person name="Lai Q."/>
            <person name="Li G."/>
            <person name="Shao Z."/>
        </authorList>
    </citation>
    <scope>NUCLEOTIDE SEQUENCE [LARGE SCALE GENOMIC DNA]</scope>
    <source>
        <strain evidence="2">13D2W-2</strain>
    </source>
</reference>
<reference evidence="1 2" key="2">
    <citation type="journal article" date="2015" name="Antonie Van Leeuwenhoek">
        <title>Thioclava indica sp. nov., isolated from surface seawater of the Indian Ocean.</title>
        <authorList>
            <person name="Liu Y."/>
            <person name="Lai Q."/>
            <person name="Du J."/>
            <person name="Xu H."/>
            <person name="Jiang L."/>
            <person name="Shao Z."/>
        </authorList>
    </citation>
    <scope>NUCLEOTIDE SEQUENCE [LARGE SCALE GENOMIC DNA]</scope>
    <source>
        <strain evidence="1 2">13D2W-2</strain>
    </source>
</reference>
<dbReference type="eggNOG" id="COG0374">
    <property type="taxonomic scope" value="Bacteria"/>
</dbReference>
<dbReference type="STRING" id="1317124.DW2_08572"/>
<dbReference type="RefSeq" id="WP_038145382.1">
    <property type="nucleotide sequence ID" value="NZ_AQRC01000005.1"/>
</dbReference>
<comment type="caution">
    <text evidence="1">The sequence shown here is derived from an EMBL/GenBank/DDBJ whole genome shotgun (WGS) entry which is preliminary data.</text>
</comment>
<gene>
    <name evidence="1" type="ORF">DW2_08572</name>
</gene>
<proteinExistence type="predicted"/>
<organism evidence="1 2">
    <name type="scientific">Thioclava atlantica</name>
    <dbReference type="NCBI Taxonomy" id="1317124"/>
    <lineage>
        <taxon>Bacteria</taxon>
        <taxon>Pseudomonadati</taxon>
        <taxon>Pseudomonadota</taxon>
        <taxon>Alphaproteobacteria</taxon>
        <taxon>Rhodobacterales</taxon>
        <taxon>Paracoccaceae</taxon>
        <taxon>Thioclava</taxon>
    </lineage>
</organism>
<protein>
    <submittedName>
        <fullName evidence="1">Hydrogenase expression/formation protein HupK</fullName>
    </submittedName>
</protein>
<name>A0A085TXM3_9RHOB</name>
<dbReference type="SUPFAM" id="SSF56762">
    <property type="entry name" value="HydB/Nqo4-like"/>
    <property type="match status" value="1"/>
</dbReference>
<dbReference type="Proteomes" id="UP000028607">
    <property type="component" value="Unassembled WGS sequence"/>
</dbReference>
<dbReference type="OrthoDB" id="7778333at2"/>
<dbReference type="InterPro" id="IPR029014">
    <property type="entry name" value="NiFe-Hase_large"/>
</dbReference>
<evidence type="ECO:0000313" key="2">
    <source>
        <dbReference type="Proteomes" id="UP000028607"/>
    </source>
</evidence>
<dbReference type="AlphaFoldDB" id="A0A085TXM3"/>
<dbReference type="EMBL" id="AQRC01000005">
    <property type="protein sequence ID" value="KFE35470.1"/>
    <property type="molecule type" value="Genomic_DNA"/>
</dbReference>
<accession>A0A085TXM3</accession>
<sequence length="294" mass="31384">MTQTLGITIARDGARLKAVLALPVPSPVEAMMLGKTPEEVAELMPRLFNLCGMAQGLAVRLATGLETAGCDPRREILRDHLSKLCLRWPALIEHDPMPLPADWSKGGAALQRWIWGGARPARLADWLSSGAGISPLLAAIAERFAPGEAVADLPDLSQPLSMVPQENSAAGRVRDADLMRQAEARYGRGPLWRALGRVVDLDRLCFDAPPARRIAPGVASVAAARGAYTLQVRLSGGRVSALTRITPIDHLTVPGGMLQRSLETLPAEKASLASLVVDILDPCVPVLMREVADA</sequence>
<keyword evidence="2" id="KW-1185">Reference proteome</keyword>
<dbReference type="PATRIC" id="fig|1317124.6.peg.1745"/>